<evidence type="ECO:0000313" key="8">
    <source>
        <dbReference type="Proteomes" id="UP000085678"/>
    </source>
</evidence>
<organism evidence="8 11">
    <name type="scientific">Lingula anatina</name>
    <name type="common">Brachiopod</name>
    <name type="synonym">Lingula unguis</name>
    <dbReference type="NCBI Taxonomy" id="7574"/>
    <lineage>
        <taxon>Eukaryota</taxon>
        <taxon>Metazoa</taxon>
        <taxon>Spiralia</taxon>
        <taxon>Lophotrochozoa</taxon>
        <taxon>Brachiopoda</taxon>
        <taxon>Linguliformea</taxon>
        <taxon>Lingulata</taxon>
        <taxon>Lingulida</taxon>
        <taxon>Linguloidea</taxon>
        <taxon>Lingulidae</taxon>
        <taxon>Lingula</taxon>
    </lineage>
</organism>
<evidence type="ECO:0000256" key="3">
    <source>
        <dbReference type="ARBA" id="ARBA00022989"/>
    </source>
</evidence>
<evidence type="ECO:0000259" key="6">
    <source>
        <dbReference type="Pfam" id="PF03151"/>
    </source>
</evidence>
<evidence type="ECO:0000313" key="11">
    <source>
        <dbReference type="RefSeq" id="XP_013387764.1"/>
    </source>
</evidence>
<feature type="transmembrane region" description="Helical" evidence="5">
    <location>
        <begin position="245"/>
        <end position="263"/>
    </location>
</feature>
<dbReference type="InterPro" id="IPR037185">
    <property type="entry name" value="EmrE-like"/>
</dbReference>
<dbReference type="GO" id="GO:0016020">
    <property type="term" value="C:membrane"/>
    <property type="evidence" value="ECO:0007669"/>
    <property type="project" value="UniProtKB-SubCell"/>
</dbReference>
<sequence>MSRAVRGFVAFLAWTLFSFYAHYFARKALRTWGNIPQEQQETTEKKKALWYAVVILSLCQIVVGACVLLLLPRLCSRRLLTWMGLDAKESMSADPHSDTGVEKVTNGVTQGQEEPCESSRLPNTDLSLVTLSVSHMAATMCTNASLAFCDASSAFTVKAFEPITTAVLSSILSGKKLETNTIIALPLVVIGSIGFVWRPQYRMGETLGLTLAFLSNILFGLRNVTLKSMANKTPLVQVQTLAKMSTWAAFLLLFMEIFLAVAAPDMFPTLLAAGLLQPCLVSAILHVTYTVISTCIILKYISVVAHSMANLMKRISLALLFYMIGKHLLLPVNYFSGTVILLGLALYVFPAATRQKNCSEQQSLWLTVIMSSIVLAMAGYHWGTSLPGSSVEIATAVSPNTTSVFKFPFSRMRPFTRTDLSPKDRSFVNADLYADSSNAFHLSQLLTTTEEVIEEAQRIQTTLFSRVLAGYRRAVLVNVFQWPNKGDQFITIGQRLILQGLNISIVYHCYYPGTYCDFSQIKRSKDLVVMVQGAGYIGHPAHLYVLKKTADAFPSNRIVQFPTSVCHPTPGCQNITEFAQIYGNHKDFIVMLRDKPSFDMATHFFLKNKLLLVPDSAFAAGPLQVNVIPSYDVIWIKRDDWESPGFTRVNRPKFPPGIKYLITDWKAEWMNENADDFFEDHQLKAMSGVLFIARAHVVVTDRLHAHLISTLLGKPNVVVNSLTNKQANYYHTWERSIRSSHLALSTEHAVEKALLLLKRYKPVA</sequence>
<dbReference type="Pfam" id="PF04230">
    <property type="entry name" value="PS_pyruv_trans"/>
    <property type="match status" value="1"/>
</dbReference>
<dbReference type="RefSeq" id="XP_013387764.1">
    <property type="nucleotide sequence ID" value="XM_013532310.1"/>
</dbReference>
<evidence type="ECO:0000256" key="1">
    <source>
        <dbReference type="ARBA" id="ARBA00004141"/>
    </source>
</evidence>
<dbReference type="SUPFAM" id="SSF103481">
    <property type="entry name" value="Multidrug resistance efflux transporter EmrE"/>
    <property type="match status" value="1"/>
</dbReference>
<evidence type="ECO:0000259" key="7">
    <source>
        <dbReference type="Pfam" id="PF04230"/>
    </source>
</evidence>
<feature type="transmembrane region" description="Helical" evidence="5">
    <location>
        <begin position="334"/>
        <end position="352"/>
    </location>
</feature>
<protein>
    <submittedName>
        <fullName evidence="9 10">Uncharacterized protein LOC106156880</fullName>
    </submittedName>
</protein>
<evidence type="ECO:0000313" key="13">
    <source>
        <dbReference type="RefSeq" id="XP_013387766.1"/>
    </source>
</evidence>
<dbReference type="PANTHER" id="PTHR11132">
    <property type="entry name" value="SOLUTE CARRIER FAMILY 35"/>
    <property type="match status" value="1"/>
</dbReference>
<keyword evidence="3 5" id="KW-1133">Transmembrane helix</keyword>
<dbReference type="AlphaFoldDB" id="A0A1S3HRT2"/>
<accession>A0A1S3HRT2</accession>
<dbReference type="InterPro" id="IPR050186">
    <property type="entry name" value="TPT_transporter"/>
</dbReference>
<gene>
    <name evidence="9 10 11 12 13" type="primary">LOC106156880</name>
</gene>
<dbReference type="KEGG" id="lak:106156880"/>
<feature type="domain" description="Polysaccharide pyruvyl transferase" evidence="7">
    <location>
        <begin position="484"/>
        <end position="720"/>
    </location>
</feature>
<dbReference type="RefSeq" id="XP_013387762.1">
    <property type="nucleotide sequence ID" value="XM_013532308.2"/>
</dbReference>
<dbReference type="Pfam" id="PF03151">
    <property type="entry name" value="TPT"/>
    <property type="match status" value="1"/>
</dbReference>
<evidence type="ECO:0000313" key="12">
    <source>
        <dbReference type="RefSeq" id="XP_013387765.1"/>
    </source>
</evidence>
<feature type="transmembrane region" description="Helical" evidence="5">
    <location>
        <begin position="48"/>
        <end position="71"/>
    </location>
</feature>
<dbReference type="GeneID" id="106156880"/>
<evidence type="ECO:0000313" key="10">
    <source>
        <dbReference type="RefSeq" id="XP_013387763.1"/>
    </source>
</evidence>
<proteinExistence type="predicted"/>
<keyword evidence="2 5" id="KW-0812">Transmembrane</keyword>
<feature type="transmembrane region" description="Helical" evidence="5">
    <location>
        <begin position="275"/>
        <end position="299"/>
    </location>
</feature>
<dbReference type="RefSeq" id="XP_013387763.1">
    <property type="nucleotide sequence ID" value="XM_013532309.1"/>
</dbReference>
<evidence type="ECO:0000313" key="9">
    <source>
        <dbReference type="RefSeq" id="XP_013387762.1"/>
    </source>
</evidence>
<name>A0A1S3HRT2_LINAN</name>
<comment type="subcellular location">
    <subcellularLocation>
        <location evidence="1">Membrane</location>
        <topology evidence="1">Multi-pass membrane protein</topology>
    </subcellularLocation>
</comment>
<keyword evidence="4 5" id="KW-0472">Membrane</keyword>
<feature type="transmembrane region" description="Helical" evidence="5">
    <location>
        <begin position="7"/>
        <end position="25"/>
    </location>
</feature>
<feature type="transmembrane region" description="Helical" evidence="5">
    <location>
        <begin position="206"/>
        <end position="224"/>
    </location>
</feature>
<dbReference type="InterPro" id="IPR004853">
    <property type="entry name" value="Sugar_P_trans_dom"/>
</dbReference>
<keyword evidence="8" id="KW-1185">Reference proteome</keyword>
<dbReference type="RefSeq" id="XP_013387765.1">
    <property type="nucleotide sequence ID" value="XM_013532311.1"/>
</dbReference>
<feature type="domain" description="Sugar phosphate transporter" evidence="6">
    <location>
        <begin position="127"/>
        <end position="347"/>
    </location>
</feature>
<dbReference type="Proteomes" id="UP000085678">
    <property type="component" value="Unplaced"/>
</dbReference>
<evidence type="ECO:0000256" key="4">
    <source>
        <dbReference type="ARBA" id="ARBA00023136"/>
    </source>
</evidence>
<evidence type="ECO:0000256" key="2">
    <source>
        <dbReference type="ARBA" id="ARBA00022692"/>
    </source>
</evidence>
<reference evidence="9 10" key="1">
    <citation type="submission" date="2025-04" db="UniProtKB">
        <authorList>
            <consortium name="RefSeq"/>
        </authorList>
    </citation>
    <scope>IDENTIFICATION</scope>
    <source>
        <tissue evidence="9 10">Gonads</tissue>
    </source>
</reference>
<dbReference type="OrthoDB" id="6134158at2759"/>
<dbReference type="InterPro" id="IPR007345">
    <property type="entry name" value="Polysacch_pyruvyl_Trfase"/>
</dbReference>
<dbReference type="RefSeq" id="XP_013387766.1">
    <property type="nucleotide sequence ID" value="XM_013532312.1"/>
</dbReference>
<feature type="transmembrane region" description="Helical" evidence="5">
    <location>
        <begin position="182"/>
        <end position="200"/>
    </location>
</feature>
<evidence type="ECO:0000256" key="5">
    <source>
        <dbReference type="SAM" id="Phobius"/>
    </source>
</evidence>